<dbReference type="EMBL" id="CP121252">
    <property type="protein sequence ID" value="WFP15429.1"/>
    <property type="molecule type" value="Genomic_DNA"/>
</dbReference>
<dbReference type="PANTHER" id="PTHR33317">
    <property type="entry name" value="POLYNUCLEOTIDYL TRANSFERASE, RIBONUCLEASE H-LIKE SUPERFAMILY PROTEIN"/>
    <property type="match status" value="1"/>
</dbReference>
<dbReference type="SMART" id="SM00732">
    <property type="entry name" value="YqgFc"/>
    <property type="match status" value="1"/>
</dbReference>
<comment type="function">
    <text evidence="5">Could be a nuclease involved in processing of the 5'-end of pre-16S rRNA.</text>
</comment>
<feature type="domain" description="YqgF/RNase H-like" evidence="6">
    <location>
        <begin position="14"/>
        <end position="120"/>
    </location>
</feature>
<sequence>MSTTATTPPQRPRGARLGIDVGRARVGVAASDPGGILATPVETLFRDPKKRFDQRIIVKQAVERGATLIYVGYPLNLQGEETASTLDAVQYAEQLRRLLDRNESGIEVRLVDERLSTVSASRDLHEAGRTTREQRSVIDQVAAVHILQHALDMEQSQGENIGRVVVMTETPQPTEGAAQSHE</sequence>
<dbReference type="Gene3D" id="3.30.420.140">
    <property type="entry name" value="YqgF/RNase H-like domain"/>
    <property type="match status" value="1"/>
</dbReference>
<dbReference type="CDD" id="cd16964">
    <property type="entry name" value="YqgF"/>
    <property type="match status" value="1"/>
</dbReference>
<dbReference type="InterPro" id="IPR037027">
    <property type="entry name" value="YqgF/RNaseH-like_dom_sf"/>
</dbReference>
<dbReference type="HAMAP" id="MF_00651">
    <property type="entry name" value="Nuclease_YqgF"/>
    <property type="match status" value="1"/>
</dbReference>
<organism evidence="7 8">
    <name type="scientific">Citricoccus muralis</name>
    <dbReference type="NCBI Taxonomy" id="169134"/>
    <lineage>
        <taxon>Bacteria</taxon>
        <taxon>Bacillati</taxon>
        <taxon>Actinomycetota</taxon>
        <taxon>Actinomycetes</taxon>
        <taxon>Micrococcales</taxon>
        <taxon>Micrococcaceae</taxon>
        <taxon>Citricoccus</taxon>
    </lineage>
</organism>
<gene>
    <name evidence="7" type="primary">ruvX</name>
    <name evidence="7" type="ORF">P8192_08340</name>
</gene>
<evidence type="ECO:0000256" key="3">
    <source>
        <dbReference type="ARBA" id="ARBA00022722"/>
    </source>
</evidence>
<dbReference type="Pfam" id="PF03652">
    <property type="entry name" value="RuvX"/>
    <property type="match status" value="1"/>
</dbReference>
<name>A0ABY8H2S3_9MICC</name>
<keyword evidence="8" id="KW-1185">Reference proteome</keyword>
<dbReference type="PANTHER" id="PTHR33317:SF4">
    <property type="entry name" value="POLYNUCLEOTIDYL TRANSFERASE, RIBONUCLEASE H-LIKE SUPERFAMILY PROTEIN"/>
    <property type="match status" value="1"/>
</dbReference>
<keyword evidence="3 5" id="KW-0540">Nuclease</keyword>
<dbReference type="InterPro" id="IPR006641">
    <property type="entry name" value="YqgF/RNaseH-like_dom"/>
</dbReference>
<reference evidence="7 8" key="1">
    <citation type="submission" date="2023-04" db="EMBL/GenBank/DDBJ databases">
        <title>Funneling lignin-derived compounds into biodiesel using alkali-halophilic Citricoccus sp. P2.</title>
        <authorList>
            <person name="Luo C.-B."/>
        </authorList>
    </citation>
    <scope>NUCLEOTIDE SEQUENCE [LARGE SCALE GENOMIC DNA]</scope>
    <source>
        <strain evidence="7 8">P2</strain>
    </source>
</reference>
<keyword evidence="1 5" id="KW-0963">Cytoplasm</keyword>
<keyword evidence="4 5" id="KW-0378">Hydrolase</keyword>
<evidence type="ECO:0000256" key="2">
    <source>
        <dbReference type="ARBA" id="ARBA00022517"/>
    </source>
</evidence>
<comment type="subcellular location">
    <subcellularLocation>
        <location evidence="5">Cytoplasm</location>
    </subcellularLocation>
</comment>
<comment type="similarity">
    <text evidence="5">Belongs to the YqgF HJR family.</text>
</comment>
<dbReference type="Proteomes" id="UP001219037">
    <property type="component" value="Chromosome"/>
</dbReference>
<dbReference type="SUPFAM" id="SSF53098">
    <property type="entry name" value="Ribonuclease H-like"/>
    <property type="match status" value="1"/>
</dbReference>
<evidence type="ECO:0000256" key="1">
    <source>
        <dbReference type="ARBA" id="ARBA00022490"/>
    </source>
</evidence>
<evidence type="ECO:0000313" key="8">
    <source>
        <dbReference type="Proteomes" id="UP001219037"/>
    </source>
</evidence>
<dbReference type="EC" id="3.1.-.-" evidence="5"/>
<evidence type="ECO:0000259" key="6">
    <source>
        <dbReference type="SMART" id="SM00732"/>
    </source>
</evidence>
<proteinExistence type="inferred from homology"/>
<evidence type="ECO:0000313" key="7">
    <source>
        <dbReference type="EMBL" id="WFP15429.1"/>
    </source>
</evidence>
<dbReference type="NCBIfam" id="TIGR00250">
    <property type="entry name" value="RNAse_H_YqgF"/>
    <property type="match status" value="1"/>
</dbReference>
<keyword evidence="2 5" id="KW-0690">Ribosome biogenesis</keyword>
<dbReference type="RefSeq" id="WP_278156134.1">
    <property type="nucleotide sequence ID" value="NZ_CP121252.1"/>
</dbReference>
<evidence type="ECO:0000256" key="5">
    <source>
        <dbReference type="HAMAP-Rule" id="MF_00651"/>
    </source>
</evidence>
<protein>
    <recommendedName>
        <fullName evidence="5">Putative pre-16S rRNA nuclease</fullName>
        <ecNumber evidence="5">3.1.-.-</ecNumber>
    </recommendedName>
</protein>
<evidence type="ECO:0000256" key="4">
    <source>
        <dbReference type="ARBA" id="ARBA00022801"/>
    </source>
</evidence>
<dbReference type="InterPro" id="IPR012337">
    <property type="entry name" value="RNaseH-like_sf"/>
</dbReference>
<dbReference type="InterPro" id="IPR005227">
    <property type="entry name" value="YqgF"/>
</dbReference>
<accession>A0ABY8H2S3</accession>